<reference evidence="4 5" key="1">
    <citation type="submission" date="2018-06" db="EMBL/GenBank/DDBJ databases">
        <title>Whole genome sequencing of Candida tropicalis (genome annotated by CSBL at Korea University).</title>
        <authorList>
            <person name="Ahn J."/>
        </authorList>
    </citation>
    <scope>NUCLEOTIDE SEQUENCE [LARGE SCALE GENOMIC DNA]</scope>
    <source>
        <strain evidence="4 5">ATCC 20962</strain>
    </source>
</reference>
<dbReference type="Pfam" id="PF08583">
    <property type="entry name" value="Cmc1"/>
    <property type="match status" value="1"/>
</dbReference>
<comment type="caution">
    <text evidence="4">The sequence shown here is derived from an EMBL/GenBank/DDBJ whole genome shotgun (WGS) entry which is preliminary data.</text>
</comment>
<protein>
    <recommendedName>
        <fullName evidence="3">COX assembly mitochondrial protein</fullName>
    </recommendedName>
</protein>
<name>A0A367XPD2_9ASCO</name>
<keyword evidence="3" id="KW-0496">Mitochondrion</keyword>
<evidence type="ECO:0000313" key="4">
    <source>
        <dbReference type="EMBL" id="RCK55030.1"/>
    </source>
</evidence>
<keyword evidence="2" id="KW-1015">Disulfide bond</keyword>
<sequence>MSYNKDKKSFSDIELPTNPNLPSWIITPKEEKAIYERWRKKAFAHCDELIKNYIACTNSYGNPLEAMKHCKGAHEASMGCVEQFAGKEFMDKERDEFIQEKIEKKKLYKLYVQKQKEEQEKLKAEEKSS</sequence>
<dbReference type="OrthoDB" id="6224010at2759"/>
<evidence type="ECO:0000256" key="3">
    <source>
        <dbReference type="RuleBase" id="RU364104"/>
    </source>
</evidence>
<keyword evidence="5" id="KW-1185">Reference proteome</keyword>
<dbReference type="STRING" id="5486.A0A367XPD2"/>
<comment type="subcellular location">
    <subcellularLocation>
        <location evidence="3">Mitochondrion inner membrane</location>
    </subcellularLocation>
</comment>
<organism evidence="4 5">
    <name type="scientific">Candida viswanathii</name>
    <dbReference type="NCBI Taxonomy" id="5486"/>
    <lineage>
        <taxon>Eukaryota</taxon>
        <taxon>Fungi</taxon>
        <taxon>Dikarya</taxon>
        <taxon>Ascomycota</taxon>
        <taxon>Saccharomycotina</taxon>
        <taxon>Pichiomycetes</taxon>
        <taxon>Debaryomycetaceae</taxon>
        <taxon>Candida/Lodderomyces clade</taxon>
        <taxon>Candida</taxon>
    </lineage>
</organism>
<accession>A0A367XPD2</accession>
<evidence type="ECO:0000256" key="1">
    <source>
        <dbReference type="ARBA" id="ARBA00007347"/>
    </source>
</evidence>
<keyword evidence="3" id="KW-0143">Chaperone</keyword>
<dbReference type="EMBL" id="QLNQ01000030">
    <property type="protein sequence ID" value="RCK55030.1"/>
    <property type="molecule type" value="Genomic_DNA"/>
</dbReference>
<dbReference type="GO" id="GO:0005743">
    <property type="term" value="C:mitochondrial inner membrane"/>
    <property type="evidence" value="ECO:0007669"/>
    <property type="project" value="UniProtKB-SubCell"/>
</dbReference>
<dbReference type="Proteomes" id="UP000253472">
    <property type="component" value="Unassembled WGS sequence"/>
</dbReference>
<evidence type="ECO:0000313" key="5">
    <source>
        <dbReference type="Proteomes" id="UP000253472"/>
    </source>
</evidence>
<comment type="function">
    <text evidence="3">Required for mitochondrial cytochrome c oxidase (COX) assembly and respiration.</text>
</comment>
<keyword evidence="3" id="KW-0999">Mitochondrion inner membrane</keyword>
<comment type="similarity">
    <text evidence="1 3">Belongs to the CMC family.</text>
</comment>
<gene>
    <name evidence="4" type="ORF">Cantr_03691</name>
</gene>
<keyword evidence="3" id="KW-0472">Membrane</keyword>
<dbReference type="AlphaFoldDB" id="A0A367XPD2"/>
<dbReference type="InterPro" id="IPR013892">
    <property type="entry name" value="Cyt_c_biogenesis_Cmc1-like"/>
</dbReference>
<proteinExistence type="inferred from homology"/>
<evidence type="ECO:0000256" key="2">
    <source>
        <dbReference type="ARBA" id="ARBA00023157"/>
    </source>
</evidence>